<proteinExistence type="predicted"/>
<gene>
    <name evidence="7" type="ORF">SAMN04487900_11118</name>
    <name evidence="6" type="ORF">SAMN04487901_108111</name>
</gene>
<evidence type="ECO:0000313" key="6">
    <source>
        <dbReference type="EMBL" id="SDG73532.1"/>
    </source>
</evidence>
<dbReference type="EMBL" id="FNCQ01000008">
    <property type="protein sequence ID" value="SDG73532.1"/>
    <property type="molecule type" value="Genomic_DNA"/>
</dbReference>
<sequence>MEYNNQENTFVPQPNDYKVWSIVNLVVSILFCCSCTGIVSLVLSIIALMKSNDVNKYNMMGESSAILAQDASKTAKTLNIISSILLAIGFITSIIYMLIYGITGIAEAMQH</sequence>
<dbReference type="GO" id="GO:0016020">
    <property type="term" value="C:membrane"/>
    <property type="evidence" value="ECO:0007669"/>
    <property type="project" value="UniProtKB-SubCell"/>
</dbReference>
<dbReference type="OrthoDB" id="9962877at2"/>
<evidence type="ECO:0000313" key="7">
    <source>
        <dbReference type="EMBL" id="SDO16513.1"/>
    </source>
</evidence>
<organism evidence="7 9">
    <name type="scientific">Prevotella communis</name>
    <dbReference type="NCBI Taxonomy" id="2913614"/>
    <lineage>
        <taxon>Bacteria</taxon>
        <taxon>Pseudomonadati</taxon>
        <taxon>Bacteroidota</taxon>
        <taxon>Bacteroidia</taxon>
        <taxon>Bacteroidales</taxon>
        <taxon>Prevotellaceae</taxon>
        <taxon>Prevotella</taxon>
    </lineage>
</organism>
<dbReference type="STRING" id="645274.SAMN04487901_108111"/>
<dbReference type="Proteomes" id="UP000198779">
    <property type="component" value="Unassembled WGS sequence"/>
</dbReference>
<feature type="transmembrane region" description="Helical" evidence="5">
    <location>
        <begin position="20"/>
        <end position="49"/>
    </location>
</feature>
<evidence type="ECO:0000256" key="3">
    <source>
        <dbReference type="ARBA" id="ARBA00022989"/>
    </source>
</evidence>
<keyword evidence="4 5" id="KW-0472">Membrane</keyword>
<dbReference type="Proteomes" id="UP000199134">
    <property type="component" value="Unassembled WGS sequence"/>
</dbReference>
<evidence type="ECO:0000256" key="5">
    <source>
        <dbReference type="SAM" id="Phobius"/>
    </source>
</evidence>
<dbReference type="AlphaFoldDB" id="A0A1H0HBN0"/>
<accession>A0A1H0HBN0</accession>
<name>A0A1H0HBN0_9BACT</name>
<dbReference type="EMBL" id="FNIW01000011">
    <property type="protein sequence ID" value="SDO16513.1"/>
    <property type="molecule type" value="Genomic_DNA"/>
</dbReference>
<keyword evidence="2 5" id="KW-0812">Transmembrane</keyword>
<evidence type="ECO:0000256" key="1">
    <source>
        <dbReference type="ARBA" id="ARBA00004370"/>
    </source>
</evidence>
<accession>A0A1G7WNL9</accession>
<evidence type="ECO:0000256" key="2">
    <source>
        <dbReference type="ARBA" id="ARBA00022692"/>
    </source>
</evidence>
<reference evidence="7 8" key="1">
    <citation type="submission" date="2016-10" db="EMBL/GenBank/DDBJ databases">
        <authorList>
            <person name="Varghese N."/>
            <person name="Submissions S."/>
        </authorList>
    </citation>
    <scope>NUCLEOTIDE SEQUENCE</scope>
    <source>
        <strain evidence="7">BP1-145</strain>
        <strain evidence="8">BP1-148</strain>
    </source>
</reference>
<feature type="transmembrane region" description="Helical" evidence="5">
    <location>
        <begin position="80"/>
        <end position="102"/>
    </location>
</feature>
<keyword evidence="8" id="KW-1185">Reference proteome</keyword>
<evidence type="ECO:0000256" key="4">
    <source>
        <dbReference type="ARBA" id="ARBA00023136"/>
    </source>
</evidence>
<reference evidence="6 9" key="2">
    <citation type="submission" date="2016-10" db="EMBL/GenBank/DDBJ databases">
        <authorList>
            <person name="de Groot N.N."/>
        </authorList>
    </citation>
    <scope>NUCLEOTIDE SEQUENCE [LARGE SCALE GENOMIC DNA]</scope>
    <source>
        <strain evidence="9">BP1-145</strain>
        <strain evidence="6">BP1-148</strain>
    </source>
</reference>
<protein>
    <submittedName>
        <fullName evidence="7">Interferon-induced transmembrane protein</fullName>
    </submittedName>
</protein>
<dbReference type="InterPro" id="IPR007593">
    <property type="entry name" value="CD225/Dispanin_fam"/>
</dbReference>
<comment type="subcellular location">
    <subcellularLocation>
        <location evidence="1">Membrane</location>
    </subcellularLocation>
</comment>
<keyword evidence="3 5" id="KW-1133">Transmembrane helix</keyword>
<evidence type="ECO:0000313" key="8">
    <source>
        <dbReference type="Proteomes" id="UP000198779"/>
    </source>
</evidence>
<evidence type="ECO:0000313" key="9">
    <source>
        <dbReference type="Proteomes" id="UP000199134"/>
    </source>
</evidence>
<dbReference type="RefSeq" id="WP_091817463.1">
    <property type="nucleotide sequence ID" value="NZ_CP091790.1"/>
</dbReference>
<dbReference type="Pfam" id="PF04505">
    <property type="entry name" value="CD225"/>
    <property type="match status" value="1"/>
</dbReference>